<dbReference type="SMART" id="SM00448">
    <property type="entry name" value="REC"/>
    <property type="match status" value="1"/>
</dbReference>
<dbReference type="PROSITE" id="PS50110">
    <property type="entry name" value="RESPONSE_REGULATORY"/>
    <property type="match status" value="1"/>
</dbReference>
<dbReference type="Pfam" id="PF04397">
    <property type="entry name" value="LytTR"/>
    <property type="match status" value="1"/>
</dbReference>
<dbReference type="SMART" id="SM00850">
    <property type="entry name" value="LytTR"/>
    <property type="match status" value="1"/>
</dbReference>
<evidence type="ECO:0000313" key="6">
    <source>
        <dbReference type="EMBL" id="GGO68088.1"/>
    </source>
</evidence>
<feature type="domain" description="HTH LytTR-type" evidence="5">
    <location>
        <begin position="131"/>
        <end position="196"/>
    </location>
</feature>
<dbReference type="Gene3D" id="3.40.50.2300">
    <property type="match status" value="1"/>
</dbReference>
<dbReference type="GO" id="GO:0000976">
    <property type="term" value="F:transcription cis-regulatory region binding"/>
    <property type="evidence" value="ECO:0007669"/>
    <property type="project" value="TreeGrafter"/>
</dbReference>
<dbReference type="InterPro" id="IPR039420">
    <property type="entry name" value="WalR-like"/>
</dbReference>
<dbReference type="GO" id="GO:0000156">
    <property type="term" value="F:phosphorelay response regulator activity"/>
    <property type="evidence" value="ECO:0007669"/>
    <property type="project" value="TreeGrafter"/>
</dbReference>
<dbReference type="PROSITE" id="PS50930">
    <property type="entry name" value="HTH_LYTTR"/>
    <property type="match status" value="1"/>
</dbReference>
<evidence type="ECO:0000259" key="5">
    <source>
        <dbReference type="PROSITE" id="PS50930"/>
    </source>
</evidence>
<dbReference type="InterPro" id="IPR007492">
    <property type="entry name" value="LytTR_DNA-bd_dom"/>
</dbReference>
<keyword evidence="1" id="KW-0902">Two-component regulatory system</keyword>
<dbReference type="GO" id="GO:0005829">
    <property type="term" value="C:cytosol"/>
    <property type="evidence" value="ECO:0007669"/>
    <property type="project" value="TreeGrafter"/>
</dbReference>
<dbReference type="PANTHER" id="PTHR48111:SF17">
    <property type="entry name" value="TRANSCRIPTIONAL REGULATORY PROTEIN YPDB"/>
    <property type="match status" value="1"/>
</dbReference>
<dbReference type="EMBL" id="BMLS01000002">
    <property type="protein sequence ID" value="GGO68088.1"/>
    <property type="molecule type" value="Genomic_DNA"/>
</dbReference>
<feature type="domain" description="Response regulatory" evidence="4">
    <location>
        <begin position="2"/>
        <end position="113"/>
    </location>
</feature>
<gene>
    <name evidence="6" type="ORF">GCM10010982_16190</name>
</gene>
<reference evidence="6" key="1">
    <citation type="journal article" date="2014" name="Int. J. Syst. Evol. Microbiol.">
        <title>Complete genome sequence of Corynebacterium casei LMG S-19264T (=DSM 44701T), isolated from a smear-ripened cheese.</title>
        <authorList>
            <consortium name="US DOE Joint Genome Institute (JGI-PGF)"/>
            <person name="Walter F."/>
            <person name="Albersmeier A."/>
            <person name="Kalinowski J."/>
            <person name="Ruckert C."/>
        </authorList>
    </citation>
    <scope>NUCLEOTIDE SEQUENCE</scope>
    <source>
        <strain evidence="6">CGMCC 1.7086</strain>
    </source>
</reference>
<evidence type="ECO:0000256" key="2">
    <source>
        <dbReference type="ARBA" id="ARBA00023125"/>
    </source>
</evidence>
<dbReference type="RefSeq" id="WP_229702151.1">
    <property type="nucleotide sequence ID" value="NZ_BMLS01000002.1"/>
</dbReference>
<keyword evidence="7" id="KW-1185">Reference proteome</keyword>
<evidence type="ECO:0000256" key="1">
    <source>
        <dbReference type="ARBA" id="ARBA00023012"/>
    </source>
</evidence>
<accession>A0A917YVK0</accession>
<evidence type="ECO:0000256" key="3">
    <source>
        <dbReference type="PROSITE-ProRule" id="PRU00169"/>
    </source>
</evidence>
<keyword evidence="2 6" id="KW-0238">DNA-binding</keyword>
<organism evidence="6 7">
    <name type="scientific">Bowmanella pacifica</name>
    <dbReference type="NCBI Taxonomy" id="502051"/>
    <lineage>
        <taxon>Bacteria</taxon>
        <taxon>Pseudomonadati</taxon>
        <taxon>Pseudomonadota</taxon>
        <taxon>Gammaproteobacteria</taxon>
        <taxon>Alteromonadales</taxon>
        <taxon>Alteromonadaceae</taxon>
        <taxon>Bowmanella</taxon>
    </lineage>
</organism>
<feature type="modified residue" description="4-aspartylphosphate" evidence="3">
    <location>
        <position position="53"/>
    </location>
</feature>
<sequence length="229" mass="25808">MKTLLIDDEPLAHEVLLHHSREHGDVEIIGQCFNAAEALAFLANQQVDLIFLDINMPVLSGLDMLKVLANRPQVVLCSAYQEYALAGFELDVTDYLLKPVSAERFALALDKVRRRANEEGQSTQTTVASHIVIRVDREDRKIELEKVQCFEAYGNYVKVWLDDNCWLTAATLKHFVESLPEDKFVQVHKSVLVNKAMVVAKDNEGLTLQSGKRIKIGKAFRQNCLAMLA</sequence>
<dbReference type="InterPro" id="IPR011006">
    <property type="entry name" value="CheY-like_superfamily"/>
</dbReference>
<evidence type="ECO:0000259" key="4">
    <source>
        <dbReference type="PROSITE" id="PS50110"/>
    </source>
</evidence>
<protein>
    <submittedName>
        <fullName evidence="6">DNA-binding response regulator</fullName>
    </submittedName>
</protein>
<dbReference type="GO" id="GO:0032993">
    <property type="term" value="C:protein-DNA complex"/>
    <property type="evidence" value="ECO:0007669"/>
    <property type="project" value="TreeGrafter"/>
</dbReference>
<proteinExistence type="predicted"/>
<reference evidence="6" key="2">
    <citation type="submission" date="2020-09" db="EMBL/GenBank/DDBJ databases">
        <authorList>
            <person name="Sun Q."/>
            <person name="Zhou Y."/>
        </authorList>
    </citation>
    <scope>NUCLEOTIDE SEQUENCE</scope>
    <source>
        <strain evidence="6">CGMCC 1.7086</strain>
    </source>
</reference>
<dbReference type="SUPFAM" id="SSF52172">
    <property type="entry name" value="CheY-like"/>
    <property type="match status" value="1"/>
</dbReference>
<dbReference type="Pfam" id="PF00072">
    <property type="entry name" value="Response_reg"/>
    <property type="match status" value="1"/>
</dbReference>
<name>A0A917YVK0_9ALTE</name>
<keyword evidence="3" id="KW-0597">Phosphoprotein</keyword>
<dbReference type="Proteomes" id="UP000606935">
    <property type="component" value="Unassembled WGS sequence"/>
</dbReference>
<dbReference type="InterPro" id="IPR001789">
    <property type="entry name" value="Sig_transdc_resp-reg_receiver"/>
</dbReference>
<evidence type="ECO:0000313" key="7">
    <source>
        <dbReference type="Proteomes" id="UP000606935"/>
    </source>
</evidence>
<dbReference type="GO" id="GO:0006355">
    <property type="term" value="P:regulation of DNA-templated transcription"/>
    <property type="evidence" value="ECO:0007669"/>
    <property type="project" value="TreeGrafter"/>
</dbReference>
<comment type="caution">
    <text evidence="6">The sequence shown here is derived from an EMBL/GenBank/DDBJ whole genome shotgun (WGS) entry which is preliminary data.</text>
</comment>
<dbReference type="AlphaFoldDB" id="A0A917YVK0"/>
<dbReference type="PANTHER" id="PTHR48111">
    <property type="entry name" value="REGULATOR OF RPOS"/>
    <property type="match status" value="1"/>
</dbReference>
<dbReference type="Gene3D" id="2.40.50.1020">
    <property type="entry name" value="LytTr DNA-binding domain"/>
    <property type="match status" value="1"/>
</dbReference>